<accession>A0A8S3V481</accession>
<dbReference type="OrthoDB" id="6146321at2759"/>
<dbReference type="AlphaFoldDB" id="A0A8S3V481"/>
<keyword evidence="8" id="KW-1185">Reference proteome</keyword>
<evidence type="ECO:0000259" key="6">
    <source>
        <dbReference type="Pfam" id="PF05225"/>
    </source>
</evidence>
<keyword evidence="2" id="KW-0238">DNA-binding</keyword>
<feature type="domain" description="HTH psq-type" evidence="6">
    <location>
        <begin position="209"/>
        <end position="248"/>
    </location>
</feature>
<dbReference type="InterPro" id="IPR009057">
    <property type="entry name" value="Homeodomain-like_sf"/>
</dbReference>
<gene>
    <name evidence="7" type="ORF">MEDL_61430</name>
</gene>
<keyword evidence="3" id="KW-0539">Nucleus</keyword>
<evidence type="ECO:0000313" key="8">
    <source>
        <dbReference type="Proteomes" id="UP000683360"/>
    </source>
</evidence>
<evidence type="ECO:0000256" key="2">
    <source>
        <dbReference type="ARBA" id="ARBA00023125"/>
    </source>
</evidence>
<dbReference type="PANTHER" id="PTHR19303">
    <property type="entry name" value="TRANSPOSON"/>
    <property type="match status" value="1"/>
</dbReference>
<dbReference type="SUPFAM" id="SSF46689">
    <property type="entry name" value="Homeodomain-like"/>
    <property type="match status" value="1"/>
</dbReference>
<dbReference type="InterPro" id="IPR006600">
    <property type="entry name" value="HTH_CenpB_DNA-bd_dom"/>
</dbReference>
<protein>
    <recommendedName>
        <fullName evidence="9">Transposase</fullName>
    </recommendedName>
</protein>
<dbReference type="Gene3D" id="1.10.10.60">
    <property type="entry name" value="Homeodomain-like"/>
    <property type="match status" value="1"/>
</dbReference>
<evidence type="ECO:0000313" key="7">
    <source>
        <dbReference type="EMBL" id="CAG2249671.1"/>
    </source>
</evidence>
<feature type="domain" description="HTH CENPB-type" evidence="5">
    <location>
        <begin position="263"/>
        <end position="327"/>
    </location>
</feature>
<comment type="subcellular location">
    <subcellularLocation>
        <location evidence="1">Nucleus</location>
    </subcellularLocation>
</comment>
<evidence type="ECO:0000259" key="4">
    <source>
        <dbReference type="Pfam" id="PF03184"/>
    </source>
</evidence>
<evidence type="ECO:0000259" key="5">
    <source>
        <dbReference type="Pfam" id="PF03221"/>
    </source>
</evidence>
<dbReference type="Pfam" id="PF05225">
    <property type="entry name" value="HTH_psq"/>
    <property type="match status" value="1"/>
</dbReference>
<evidence type="ECO:0008006" key="9">
    <source>
        <dbReference type="Google" id="ProtNLM"/>
    </source>
</evidence>
<feature type="domain" description="DDE-1" evidence="4">
    <location>
        <begin position="407"/>
        <end position="467"/>
    </location>
</feature>
<reference evidence="7" key="1">
    <citation type="submission" date="2021-03" db="EMBL/GenBank/DDBJ databases">
        <authorList>
            <person name="Bekaert M."/>
        </authorList>
    </citation>
    <scope>NUCLEOTIDE SEQUENCE</scope>
</reference>
<comment type="caution">
    <text evidence="7">The sequence shown here is derived from an EMBL/GenBank/DDBJ whole genome shotgun (WGS) entry which is preliminary data.</text>
</comment>
<organism evidence="7 8">
    <name type="scientific">Mytilus edulis</name>
    <name type="common">Blue mussel</name>
    <dbReference type="NCBI Taxonomy" id="6550"/>
    <lineage>
        <taxon>Eukaryota</taxon>
        <taxon>Metazoa</taxon>
        <taxon>Spiralia</taxon>
        <taxon>Lophotrochozoa</taxon>
        <taxon>Mollusca</taxon>
        <taxon>Bivalvia</taxon>
        <taxon>Autobranchia</taxon>
        <taxon>Pteriomorphia</taxon>
        <taxon>Mytilida</taxon>
        <taxon>Mytiloidea</taxon>
        <taxon>Mytilidae</taxon>
        <taxon>Mytilinae</taxon>
        <taxon>Mytilus</taxon>
    </lineage>
</organism>
<sequence>MILKLDTLLELRDEEQITNKCLFQTSSFNKAIQRIRYNSLLPEWDKDLIQEIKQKTENICRAIHRRQNEGKFMNQHSVVTCLMNREIGIHNNYSSLIAWQLMKLDMPMFHEDKQYFVVDCIVHLLSDNTIGNIALNVVKKWLSSYEVGELPLTYLVRSLVHHHQLSNLPVGIHPYLENLRTLLETIDEFEYQSCYAKKGKLPKRKSYTTESLQKAVNDVKHNNMSLRKSSMKYGVPVMTIHDHIAGKVDDGAKPGRPTVLSFEVERKIVEKIKNAAKQGFGITRRLLKVKIARLIRSNKISTPFKNGIPGKDWLSGFLSRHQDLSLRSPLALQTVRSKMLNPVKVNAYFRDLESFLVNLGIQDIPSRIWNMDETSVPLTHKPERVLAETGSKNIPGRVGDCRESLSVLGCINAAGQNIPPMVIVRGKTSKSLNAFNVSEGVPDTKYTYQERAWMEDVLSETWFRDHF</sequence>
<dbReference type="InterPro" id="IPR007889">
    <property type="entry name" value="HTH_Psq"/>
</dbReference>
<dbReference type="InterPro" id="IPR050863">
    <property type="entry name" value="CenT-Element_Derived"/>
</dbReference>
<dbReference type="PANTHER" id="PTHR19303:SF74">
    <property type="entry name" value="POGO TRANSPOSABLE ELEMENT WITH KRAB DOMAIN"/>
    <property type="match status" value="1"/>
</dbReference>
<name>A0A8S3V481_MYTED</name>
<dbReference type="Pfam" id="PF03184">
    <property type="entry name" value="DDE_1"/>
    <property type="match status" value="1"/>
</dbReference>
<dbReference type="GO" id="GO:0003677">
    <property type="term" value="F:DNA binding"/>
    <property type="evidence" value="ECO:0007669"/>
    <property type="project" value="UniProtKB-KW"/>
</dbReference>
<proteinExistence type="predicted"/>
<evidence type="ECO:0000256" key="3">
    <source>
        <dbReference type="ARBA" id="ARBA00023242"/>
    </source>
</evidence>
<evidence type="ECO:0000256" key="1">
    <source>
        <dbReference type="ARBA" id="ARBA00004123"/>
    </source>
</evidence>
<dbReference type="Pfam" id="PF03221">
    <property type="entry name" value="HTH_Tnp_Tc5"/>
    <property type="match status" value="1"/>
</dbReference>
<dbReference type="InterPro" id="IPR004875">
    <property type="entry name" value="DDE_SF_endonuclease_dom"/>
</dbReference>
<dbReference type="Proteomes" id="UP000683360">
    <property type="component" value="Unassembled WGS sequence"/>
</dbReference>
<dbReference type="EMBL" id="CAJPWZ010002978">
    <property type="protein sequence ID" value="CAG2249671.1"/>
    <property type="molecule type" value="Genomic_DNA"/>
</dbReference>
<dbReference type="GO" id="GO:0005634">
    <property type="term" value="C:nucleus"/>
    <property type="evidence" value="ECO:0007669"/>
    <property type="project" value="UniProtKB-SubCell"/>
</dbReference>